<gene>
    <name evidence="6" type="primary">EXTL3</name>
    <name evidence="6" type="ORF">EC973_009356</name>
</gene>
<keyword evidence="2" id="KW-0808">Transferase</keyword>
<reference evidence="6" key="1">
    <citation type="submission" date="2020-01" db="EMBL/GenBank/DDBJ databases">
        <title>Genome Sequencing of Three Apophysomyces-Like Fungal Strains Confirms a Novel Fungal Genus in the Mucoromycota with divergent Burkholderia-like Endosymbiotic Bacteria.</title>
        <authorList>
            <person name="Stajich J.E."/>
            <person name="Macias A.M."/>
            <person name="Carter-House D."/>
            <person name="Lovett B."/>
            <person name="Kasson L.R."/>
            <person name="Berry K."/>
            <person name="Grigoriev I."/>
            <person name="Chang Y."/>
            <person name="Spatafora J."/>
            <person name="Kasson M.T."/>
        </authorList>
    </citation>
    <scope>NUCLEOTIDE SEQUENCE</scope>
    <source>
        <strain evidence="6">NRRL A-21654</strain>
    </source>
</reference>
<evidence type="ECO:0000256" key="2">
    <source>
        <dbReference type="ARBA" id="ARBA00022679"/>
    </source>
</evidence>
<name>A0A8H7EU83_9FUNG</name>
<proteinExistence type="predicted"/>
<accession>A0A8H7EU83</accession>
<dbReference type="SUPFAM" id="SSF53448">
    <property type="entry name" value="Nucleotide-diphospho-sugar transferases"/>
    <property type="match status" value="2"/>
</dbReference>
<sequence>MQRKFYILAVTIGCTLLALISFHPALRIDPIFRQTSQSSVEWSEDSVVQTKTAFATVINNPAMLEASVVSIYSLKKHTGYGDFDILVLVPENVPLSNQSILQLEKLGDVIWIPSSPYSNASCGSIIYLWSLTSYEKIVYFTPDVLFTQDADPLLRVTSHSAIIPQSAESWPLLVLKPDKTIFNTLTAELERTQELALPSILTQYSLRWKVEGVPEGVFLFSGPLKPWAFHYYSNSDWLKYYDPVAFYNWRTTQQEVQAFLEQDSEWPNQARQRTVCDAYDPTVSFPVQDQFSVLLSTYTPERIDHLASLIEHLLQSPSVHTVFVTWHNPNLEVPKSILINDRVRVLRQAYDSLNNRFNPVSELVTEAVYIMDDDVLVDLDDLSFTFLAWQSQKDSVVGHFPRIHSYDPVTQTAQYKVSRPTTFYSMILTKSMFIRSEYLYAYTCLLDPALHHIIDNQLNCEDIAFSMLATGLSGANAVHVLPSKPIVDYGLAKGISTNTKHMPARSKCVADFITQFWNAKDPLKVSHVGVTPFQLPQIVRGKWSKKHS</sequence>
<dbReference type="InterPro" id="IPR015338">
    <property type="entry name" value="GT64_dom"/>
</dbReference>
<keyword evidence="4" id="KW-1015">Disulfide bond</keyword>
<dbReference type="GO" id="GO:0016020">
    <property type="term" value="C:membrane"/>
    <property type="evidence" value="ECO:0007669"/>
    <property type="project" value="UniProtKB-SubCell"/>
</dbReference>
<dbReference type="PANTHER" id="PTHR48261">
    <property type="entry name" value="ACETYLGLUCOSAMINYLTRANSFERASE"/>
    <property type="match status" value="1"/>
</dbReference>
<comment type="subcellular location">
    <subcellularLocation>
        <location evidence="1">Membrane</location>
    </subcellularLocation>
</comment>
<organism evidence="6 7">
    <name type="scientific">Apophysomyces ossiformis</name>
    <dbReference type="NCBI Taxonomy" id="679940"/>
    <lineage>
        <taxon>Eukaryota</taxon>
        <taxon>Fungi</taxon>
        <taxon>Fungi incertae sedis</taxon>
        <taxon>Mucoromycota</taxon>
        <taxon>Mucoromycotina</taxon>
        <taxon>Mucoromycetes</taxon>
        <taxon>Mucorales</taxon>
        <taxon>Mucorineae</taxon>
        <taxon>Mucoraceae</taxon>
        <taxon>Apophysomyces</taxon>
    </lineage>
</organism>
<evidence type="ECO:0000313" key="7">
    <source>
        <dbReference type="Proteomes" id="UP000605846"/>
    </source>
</evidence>
<evidence type="ECO:0000256" key="3">
    <source>
        <dbReference type="ARBA" id="ARBA00023136"/>
    </source>
</evidence>
<evidence type="ECO:0000256" key="4">
    <source>
        <dbReference type="ARBA" id="ARBA00023157"/>
    </source>
</evidence>
<comment type="caution">
    <text evidence="6">The sequence shown here is derived from an EMBL/GenBank/DDBJ whole genome shotgun (WGS) entry which is preliminary data.</text>
</comment>
<evidence type="ECO:0000313" key="6">
    <source>
        <dbReference type="EMBL" id="KAF7731592.1"/>
    </source>
</evidence>
<dbReference type="Proteomes" id="UP000605846">
    <property type="component" value="Unassembled WGS sequence"/>
</dbReference>
<keyword evidence="3" id="KW-0472">Membrane</keyword>
<dbReference type="EMBL" id="JABAYA010000009">
    <property type="protein sequence ID" value="KAF7731592.1"/>
    <property type="molecule type" value="Genomic_DNA"/>
</dbReference>
<dbReference type="InterPro" id="IPR004263">
    <property type="entry name" value="Exostosin"/>
</dbReference>
<evidence type="ECO:0000259" key="5">
    <source>
        <dbReference type="Pfam" id="PF09258"/>
    </source>
</evidence>
<dbReference type="Pfam" id="PF09258">
    <property type="entry name" value="Glyco_transf_64"/>
    <property type="match status" value="1"/>
</dbReference>
<dbReference type="PANTHER" id="PTHR48261:SF2">
    <property type="entry name" value="ACETYLGLUCOSAMINYLTRANSFERASE"/>
    <property type="match status" value="1"/>
</dbReference>
<feature type="domain" description="Glycosyl transferase 64" evidence="5">
    <location>
        <begin position="291"/>
        <end position="528"/>
    </location>
</feature>
<dbReference type="InterPro" id="IPR029044">
    <property type="entry name" value="Nucleotide-diphossugar_trans"/>
</dbReference>
<dbReference type="GO" id="GO:0016757">
    <property type="term" value="F:glycosyltransferase activity"/>
    <property type="evidence" value="ECO:0007669"/>
    <property type="project" value="InterPro"/>
</dbReference>
<evidence type="ECO:0000256" key="1">
    <source>
        <dbReference type="ARBA" id="ARBA00004370"/>
    </source>
</evidence>
<dbReference type="OrthoDB" id="2014201at2759"/>
<dbReference type="Gene3D" id="3.90.550.10">
    <property type="entry name" value="Spore Coat Polysaccharide Biosynthesis Protein SpsA, Chain A"/>
    <property type="match status" value="2"/>
</dbReference>
<keyword evidence="7" id="KW-1185">Reference proteome</keyword>
<dbReference type="AlphaFoldDB" id="A0A8H7EU83"/>
<protein>
    <submittedName>
        <fullName evidence="6">Exostoses (Multiple)-like 3</fullName>
    </submittedName>
</protein>